<dbReference type="InterPro" id="IPR029063">
    <property type="entry name" value="SAM-dependent_MTases_sf"/>
</dbReference>
<dbReference type="SUPFAM" id="SSF53335">
    <property type="entry name" value="S-adenosyl-L-methionine-dependent methyltransferases"/>
    <property type="match status" value="1"/>
</dbReference>
<dbReference type="AlphaFoldDB" id="X1FXQ5"/>
<dbReference type="GO" id="GO:0032259">
    <property type="term" value="P:methylation"/>
    <property type="evidence" value="ECO:0007669"/>
    <property type="project" value="UniProtKB-KW"/>
</dbReference>
<feature type="non-terminal residue" evidence="4">
    <location>
        <position position="1"/>
    </location>
</feature>
<keyword evidence="1" id="KW-0489">Methyltransferase</keyword>
<organism evidence="4">
    <name type="scientific">marine sediment metagenome</name>
    <dbReference type="NCBI Taxonomy" id="412755"/>
    <lineage>
        <taxon>unclassified sequences</taxon>
        <taxon>metagenomes</taxon>
        <taxon>ecological metagenomes</taxon>
    </lineage>
</organism>
<dbReference type="GO" id="GO:0001734">
    <property type="term" value="F:mRNA m(6)A methyltransferase activity"/>
    <property type="evidence" value="ECO:0007669"/>
    <property type="project" value="UniProtKB-ARBA"/>
</dbReference>
<dbReference type="InterPro" id="IPR007757">
    <property type="entry name" value="MT-A70-like"/>
</dbReference>
<dbReference type="PANTHER" id="PTHR12829:SF7">
    <property type="entry name" value="N6-ADENOSINE-METHYLTRANSFERASE CATALYTIC SUBUNIT"/>
    <property type="match status" value="1"/>
</dbReference>
<keyword evidence="3" id="KW-0949">S-adenosyl-L-methionine</keyword>
<protein>
    <recommendedName>
        <fullName evidence="5">MT-A70 family protein</fullName>
    </recommendedName>
</protein>
<proteinExistence type="predicted"/>
<reference evidence="4" key="1">
    <citation type="journal article" date="2014" name="Front. Microbiol.">
        <title>High frequency of phylogenetically diverse reductive dehalogenase-homologous genes in deep subseafloor sedimentary metagenomes.</title>
        <authorList>
            <person name="Kawai M."/>
            <person name="Futagami T."/>
            <person name="Toyoda A."/>
            <person name="Takaki Y."/>
            <person name="Nishi S."/>
            <person name="Hori S."/>
            <person name="Arai W."/>
            <person name="Tsubouchi T."/>
            <person name="Morono Y."/>
            <person name="Uchiyama I."/>
            <person name="Ito T."/>
            <person name="Fujiyama A."/>
            <person name="Inagaki F."/>
            <person name="Takami H."/>
        </authorList>
    </citation>
    <scope>NUCLEOTIDE SEQUENCE</scope>
    <source>
        <strain evidence="4">Expedition CK06-06</strain>
    </source>
</reference>
<dbReference type="EMBL" id="BARU01020508">
    <property type="protein sequence ID" value="GAH49782.1"/>
    <property type="molecule type" value="Genomic_DNA"/>
</dbReference>
<dbReference type="Pfam" id="PF05063">
    <property type="entry name" value="MT-A70"/>
    <property type="match status" value="1"/>
</dbReference>
<evidence type="ECO:0000313" key="4">
    <source>
        <dbReference type="EMBL" id="GAH49782.1"/>
    </source>
</evidence>
<dbReference type="PROSITE" id="PS51143">
    <property type="entry name" value="MT_A70"/>
    <property type="match status" value="1"/>
</dbReference>
<sequence length="155" mass="18249">DPPWKYDFSVSESRAIESHYPTMTIEEIKKMKIPDSKNAALFLWATAPKLQEALEIILAWGFEYKTHAIWDKEIIGMGYWFRGQHELLLVSTKGDSVPPETPHRFSSIIREKRGKEHSRKPEKVYEILEIMFPEQKKIELFATKKRNGWTSWGRL</sequence>
<name>X1FXQ5_9ZZZZ</name>
<dbReference type="PANTHER" id="PTHR12829">
    <property type="entry name" value="N6-ADENOSINE-METHYLTRANSFERASE"/>
    <property type="match status" value="1"/>
</dbReference>
<gene>
    <name evidence="4" type="ORF">S03H2_33670</name>
</gene>
<evidence type="ECO:0000256" key="1">
    <source>
        <dbReference type="ARBA" id="ARBA00022603"/>
    </source>
</evidence>
<evidence type="ECO:0008006" key="5">
    <source>
        <dbReference type="Google" id="ProtNLM"/>
    </source>
</evidence>
<accession>X1FXQ5</accession>
<evidence type="ECO:0000256" key="2">
    <source>
        <dbReference type="ARBA" id="ARBA00022679"/>
    </source>
</evidence>
<comment type="caution">
    <text evidence="4">The sequence shown here is derived from an EMBL/GenBank/DDBJ whole genome shotgun (WGS) entry which is preliminary data.</text>
</comment>
<evidence type="ECO:0000256" key="3">
    <source>
        <dbReference type="ARBA" id="ARBA00022691"/>
    </source>
</evidence>
<keyword evidence="2" id="KW-0808">Transferase</keyword>